<evidence type="ECO:0000256" key="9">
    <source>
        <dbReference type="SAM" id="Phobius"/>
    </source>
</evidence>
<evidence type="ECO:0000256" key="8">
    <source>
        <dbReference type="ARBA" id="ARBA00023180"/>
    </source>
</evidence>
<dbReference type="OrthoDB" id="534912at2759"/>
<name>A0A7R8UMN4_HERIL</name>
<dbReference type="Pfam" id="PF00909">
    <property type="entry name" value="Ammonium_transp"/>
    <property type="match status" value="1"/>
</dbReference>
<dbReference type="InterPro" id="IPR002229">
    <property type="entry name" value="RhesusRHD"/>
</dbReference>
<dbReference type="FunCoup" id="A0A7R8UMN4">
    <property type="interactions" value="27"/>
</dbReference>
<dbReference type="AlphaFoldDB" id="A0A7R8UMN4"/>
<feature type="transmembrane region" description="Helical" evidence="9">
    <location>
        <begin position="95"/>
        <end position="114"/>
    </location>
</feature>
<feature type="transmembrane region" description="Helical" evidence="9">
    <location>
        <begin position="183"/>
        <end position="200"/>
    </location>
</feature>
<keyword evidence="6 9" id="KW-0472">Membrane</keyword>
<dbReference type="GO" id="GO:0005886">
    <property type="term" value="C:plasma membrane"/>
    <property type="evidence" value="ECO:0007669"/>
    <property type="project" value="InterPro"/>
</dbReference>
<feature type="domain" description="Ammonium transporter AmtB-like" evidence="10">
    <location>
        <begin position="61"/>
        <end position="430"/>
    </location>
</feature>
<keyword evidence="12" id="KW-1185">Reference proteome</keyword>
<dbReference type="PANTHER" id="PTHR11730:SF60">
    <property type="entry name" value="RH50, ISOFORM D"/>
    <property type="match status" value="1"/>
</dbReference>
<feature type="transmembrane region" description="Helical" evidence="9">
    <location>
        <begin position="346"/>
        <end position="365"/>
    </location>
</feature>
<comment type="similarity">
    <text evidence="2">Belongs to the ammonium transporter (TC 2.A.49) family. Rh subfamily.</text>
</comment>
<sequence>MHTPGANVAGYVSLFGVQIVLLIIYWIYVRYDDELLPQDSEESSGDATSQDEGLEEKHVPSYPHFQDIHVMIFVGFGFLMTFLRKYGYSATGFTLFLAAIVIQWAILFKGFLHMEHGIIKVSLDSLIDGDISAAVPLISMGALLGRTTPIQLLFMGLVEIAIFALNEYVQLDMLRVTDVGGSITVHAFGAYFGLAVSCILRPSKDDSAAGQHEGPSYTSDMFAMIGTLFLWLFWPSFNSALVDGADQERAIVNTYLALAAATVTTFVLSALVSHGNKLDMVHVQNSTLAGGVAVGSVCNLLIGPHGAILIGIVAGAVSVLGYRYLTPLITEKLRIHDTCGVHNLHGMPAIISAIFSAIYACLATKENYKGTLEHIFPAMMNSTLHSNSTEIVLGGYGRTSMQQGGYQLLSIVLTIVVAVIGGAVTGVVLRAPSVRKLSKDQLHDDEAYWEVPGEKEQ</sequence>
<feature type="transmembrane region" description="Helical" evidence="9">
    <location>
        <begin position="152"/>
        <end position="171"/>
    </location>
</feature>
<dbReference type="OMA" id="NCFEDDV"/>
<dbReference type="PANTHER" id="PTHR11730">
    <property type="entry name" value="AMMONIUM TRANSPORTER"/>
    <property type="match status" value="1"/>
</dbReference>
<proteinExistence type="inferred from homology"/>
<organism evidence="11 12">
    <name type="scientific">Hermetia illucens</name>
    <name type="common">Black soldier fly</name>
    <dbReference type="NCBI Taxonomy" id="343691"/>
    <lineage>
        <taxon>Eukaryota</taxon>
        <taxon>Metazoa</taxon>
        <taxon>Ecdysozoa</taxon>
        <taxon>Arthropoda</taxon>
        <taxon>Hexapoda</taxon>
        <taxon>Insecta</taxon>
        <taxon>Pterygota</taxon>
        <taxon>Neoptera</taxon>
        <taxon>Endopterygota</taxon>
        <taxon>Diptera</taxon>
        <taxon>Brachycera</taxon>
        <taxon>Stratiomyomorpha</taxon>
        <taxon>Stratiomyidae</taxon>
        <taxon>Hermetiinae</taxon>
        <taxon>Hermetia</taxon>
    </lineage>
</organism>
<dbReference type="Proteomes" id="UP000594454">
    <property type="component" value="Chromosome 2"/>
</dbReference>
<dbReference type="InterPro" id="IPR029020">
    <property type="entry name" value="Ammonium/urea_transptr"/>
</dbReference>
<keyword evidence="3" id="KW-0813">Transport</keyword>
<gene>
    <name evidence="11" type="ORF">HERILL_LOCUS5799</name>
</gene>
<evidence type="ECO:0000259" key="10">
    <source>
        <dbReference type="Pfam" id="PF00909"/>
    </source>
</evidence>
<dbReference type="PRINTS" id="PR00342">
    <property type="entry name" value="RHESUSRHD"/>
</dbReference>
<dbReference type="EMBL" id="LR899010">
    <property type="protein sequence ID" value="CAD7082792.1"/>
    <property type="molecule type" value="Genomic_DNA"/>
</dbReference>
<dbReference type="SUPFAM" id="SSF111352">
    <property type="entry name" value="Ammonium transporter"/>
    <property type="match status" value="1"/>
</dbReference>
<dbReference type="GO" id="GO:0097272">
    <property type="term" value="P:ammonium homeostasis"/>
    <property type="evidence" value="ECO:0007669"/>
    <property type="project" value="TreeGrafter"/>
</dbReference>
<feature type="transmembrane region" description="Helical" evidence="9">
    <location>
        <begin position="7"/>
        <end position="28"/>
    </location>
</feature>
<evidence type="ECO:0000313" key="11">
    <source>
        <dbReference type="EMBL" id="CAD7082792.1"/>
    </source>
</evidence>
<evidence type="ECO:0000256" key="6">
    <source>
        <dbReference type="ARBA" id="ARBA00023136"/>
    </source>
</evidence>
<feature type="transmembrane region" description="Helical" evidence="9">
    <location>
        <begin position="308"/>
        <end position="325"/>
    </location>
</feature>
<evidence type="ECO:0000256" key="3">
    <source>
        <dbReference type="ARBA" id="ARBA00022448"/>
    </source>
</evidence>
<comment type="subcellular location">
    <subcellularLocation>
        <location evidence="1">Membrane</location>
        <topology evidence="1">Multi-pass membrane protein</topology>
    </subcellularLocation>
</comment>
<dbReference type="InParanoid" id="A0A7R8UMN4"/>
<evidence type="ECO:0000256" key="2">
    <source>
        <dbReference type="ARBA" id="ARBA00011036"/>
    </source>
</evidence>
<evidence type="ECO:0000256" key="5">
    <source>
        <dbReference type="ARBA" id="ARBA00022989"/>
    </source>
</evidence>
<protein>
    <recommendedName>
        <fullName evidence="10">Ammonium transporter AmtB-like domain-containing protein</fullName>
    </recommendedName>
</protein>
<dbReference type="FunFam" id="1.10.3430.10:FF:000001">
    <property type="entry name" value="Ammonium transporter Rh type C"/>
    <property type="match status" value="1"/>
</dbReference>
<keyword evidence="7" id="KW-0924">Ammonia transport</keyword>
<keyword evidence="5 9" id="KW-1133">Transmembrane helix</keyword>
<evidence type="ECO:0000256" key="4">
    <source>
        <dbReference type="ARBA" id="ARBA00022692"/>
    </source>
</evidence>
<evidence type="ECO:0000256" key="7">
    <source>
        <dbReference type="ARBA" id="ARBA00023177"/>
    </source>
</evidence>
<evidence type="ECO:0000313" key="12">
    <source>
        <dbReference type="Proteomes" id="UP000594454"/>
    </source>
</evidence>
<dbReference type="Gene3D" id="1.10.3430.10">
    <property type="entry name" value="Ammonium transporter AmtB like domains"/>
    <property type="match status" value="1"/>
</dbReference>
<evidence type="ECO:0000256" key="1">
    <source>
        <dbReference type="ARBA" id="ARBA00004141"/>
    </source>
</evidence>
<keyword evidence="4 9" id="KW-0812">Transmembrane</keyword>
<feature type="transmembrane region" description="Helical" evidence="9">
    <location>
        <begin position="406"/>
        <end position="429"/>
    </location>
</feature>
<feature type="transmembrane region" description="Helical" evidence="9">
    <location>
        <begin position="254"/>
        <end position="273"/>
    </location>
</feature>
<accession>A0A7R8UMN4</accession>
<feature type="transmembrane region" description="Helical" evidence="9">
    <location>
        <begin position="221"/>
        <end position="242"/>
    </location>
</feature>
<dbReference type="GO" id="GO:0008519">
    <property type="term" value="F:ammonium channel activity"/>
    <property type="evidence" value="ECO:0007669"/>
    <property type="project" value="InterPro"/>
</dbReference>
<feature type="transmembrane region" description="Helical" evidence="9">
    <location>
        <begin position="64"/>
        <end position="83"/>
    </location>
</feature>
<keyword evidence="8" id="KW-0325">Glycoprotein</keyword>
<reference evidence="11 12" key="1">
    <citation type="submission" date="2020-11" db="EMBL/GenBank/DDBJ databases">
        <authorList>
            <person name="Wallbank WR R."/>
            <person name="Pardo Diaz C."/>
            <person name="Kozak K."/>
            <person name="Martin S."/>
            <person name="Jiggins C."/>
            <person name="Moest M."/>
            <person name="Warren A I."/>
            <person name="Generalovic N T."/>
            <person name="Byers J.R.P. K."/>
            <person name="Montejo-Kovacevich G."/>
            <person name="Yen C E."/>
        </authorList>
    </citation>
    <scope>NUCLEOTIDE SEQUENCE [LARGE SCALE GENOMIC DNA]</scope>
</reference>
<dbReference type="InterPro" id="IPR024041">
    <property type="entry name" value="NH4_transpt_AmtB-like_dom"/>
</dbReference>